<evidence type="ECO:0000313" key="4">
    <source>
        <dbReference type="Proteomes" id="UP000310314"/>
    </source>
</evidence>
<feature type="domain" description="Lipid/polyisoprenoid-binding YceI-like" evidence="2">
    <location>
        <begin position="29"/>
        <end position="182"/>
    </location>
</feature>
<name>A0A5S3PX22_9FLAO</name>
<keyword evidence="1" id="KW-0732">Signal</keyword>
<dbReference type="AlphaFoldDB" id="A0A5S3PX22"/>
<comment type="caution">
    <text evidence="3">The sequence shown here is derived from an EMBL/GenBank/DDBJ whole genome shotgun (WGS) entry which is preliminary data.</text>
</comment>
<protein>
    <submittedName>
        <fullName evidence="3">YceI family protein</fullName>
    </submittedName>
</protein>
<dbReference type="InterPro" id="IPR036761">
    <property type="entry name" value="TTHA0802/YceI-like_sf"/>
</dbReference>
<dbReference type="Pfam" id="PF04264">
    <property type="entry name" value="YceI"/>
    <property type="match status" value="1"/>
</dbReference>
<evidence type="ECO:0000256" key="1">
    <source>
        <dbReference type="SAM" id="SignalP"/>
    </source>
</evidence>
<organism evidence="3 4">
    <name type="scientific">Maribacter algarum</name>
    <name type="common">ex Zhang et al. 2020</name>
    <dbReference type="NCBI Taxonomy" id="2578118"/>
    <lineage>
        <taxon>Bacteria</taxon>
        <taxon>Pseudomonadati</taxon>
        <taxon>Bacteroidota</taxon>
        <taxon>Flavobacteriia</taxon>
        <taxon>Flavobacteriales</taxon>
        <taxon>Flavobacteriaceae</taxon>
        <taxon>Maribacter</taxon>
    </lineage>
</organism>
<feature type="signal peptide" evidence="1">
    <location>
        <begin position="1"/>
        <end position="26"/>
    </location>
</feature>
<keyword evidence="4" id="KW-1185">Reference proteome</keyword>
<feature type="chain" id="PRO_5024433264" evidence="1">
    <location>
        <begin position="27"/>
        <end position="184"/>
    </location>
</feature>
<evidence type="ECO:0000259" key="2">
    <source>
        <dbReference type="SMART" id="SM00867"/>
    </source>
</evidence>
<dbReference type="PANTHER" id="PTHR34406:SF1">
    <property type="entry name" value="PROTEIN YCEI"/>
    <property type="match status" value="1"/>
</dbReference>
<sequence>MNKRLDTMKKILALFLFFGFSMVGLAQDSYNLSSESKLTIDGTSTAHSWTVSANKMEGNLMQQNESLIAINFKVAVADIISERGAAMDKKMHAALKKEEHPKVSFVFEQLKNTSTLFGALTIAGMTKNVEITAEIASEGNTMNIKGGKKIVLQDFGIEPPSAMFGQIVVGDEVNIKFDLVFKKG</sequence>
<dbReference type="OrthoDB" id="9794147at2"/>
<dbReference type="PANTHER" id="PTHR34406">
    <property type="entry name" value="PROTEIN YCEI"/>
    <property type="match status" value="1"/>
</dbReference>
<dbReference type="EMBL" id="VATY01000001">
    <property type="protein sequence ID" value="TMM59523.1"/>
    <property type="molecule type" value="Genomic_DNA"/>
</dbReference>
<accession>A0A5S3PX22</accession>
<dbReference type="SUPFAM" id="SSF101874">
    <property type="entry name" value="YceI-like"/>
    <property type="match status" value="1"/>
</dbReference>
<dbReference type="SMART" id="SM00867">
    <property type="entry name" value="YceI"/>
    <property type="match status" value="1"/>
</dbReference>
<dbReference type="InterPro" id="IPR007372">
    <property type="entry name" value="Lipid/polyisoprenoid-bd_YceI"/>
</dbReference>
<gene>
    <name evidence="3" type="ORF">FEE95_08905</name>
</gene>
<evidence type="ECO:0000313" key="3">
    <source>
        <dbReference type="EMBL" id="TMM59523.1"/>
    </source>
</evidence>
<reference evidence="3 4" key="1">
    <citation type="submission" date="2019-05" db="EMBL/GenBank/DDBJ databases">
        <authorList>
            <person name="Zhang J.-Y."/>
            <person name="Feg X."/>
            <person name="Du Z.-J."/>
        </authorList>
    </citation>
    <scope>NUCLEOTIDE SEQUENCE [LARGE SCALE GENOMIC DNA]</scope>
    <source>
        <strain evidence="3 4">RZ26</strain>
    </source>
</reference>
<dbReference type="Gene3D" id="2.40.128.110">
    <property type="entry name" value="Lipid/polyisoprenoid-binding, YceI-like"/>
    <property type="match status" value="1"/>
</dbReference>
<proteinExistence type="predicted"/>
<dbReference type="Proteomes" id="UP000310314">
    <property type="component" value="Unassembled WGS sequence"/>
</dbReference>